<reference evidence="7" key="2">
    <citation type="journal article" date="2021" name="PeerJ">
        <title>Extensive microbial diversity within the chicken gut microbiome revealed by metagenomics and culture.</title>
        <authorList>
            <person name="Gilroy R."/>
            <person name="Ravi A."/>
            <person name="Getino M."/>
            <person name="Pursley I."/>
            <person name="Horton D.L."/>
            <person name="Alikhan N.F."/>
            <person name="Baker D."/>
            <person name="Gharbi K."/>
            <person name="Hall N."/>
            <person name="Watson M."/>
            <person name="Adriaenssens E.M."/>
            <person name="Foster-Nyarko E."/>
            <person name="Jarju S."/>
            <person name="Secka A."/>
            <person name="Antonio M."/>
            <person name="Oren A."/>
            <person name="Chaudhuri R.R."/>
            <person name="La Ragione R."/>
            <person name="Hildebrand F."/>
            <person name="Pallen M.J."/>
        </authorList>
    </citation>
    <scope>NUCLEOTIDE SEQUENCE</scope>
    <source>
        <strain evidence="7">2830</strain>
    </source>
</reference>
<dbReference type="Gene3D" id="2.30.42.10">
    <property type="match status" value="1"/>
</dbReference>
<sequence>MLILAALMLGACQAAEPLKLPENAEIDAAAAGALAVDALSAQIAERHDRYAIYYTPEEYAELFRSVSGSYSGIGVYIYPDEAGRAMVYGVMKGGPAYEAGVLPGDVFLRLNGDDLSSLTYDEVADSLLGFVAGTQLELTFLRPDDGEVVIKLKTAKVEIPTVESVMLDDEVGLIKISSFNMTTGEQFTTAYNDLAEQGMQGLILDLRDNGGGEINSALQVCNYFVPDGEPMMYITDSDGVYYYTSNRAATDLPVVILQNGHTASASEVVIGAAHDCGMATLIGETTYGKGIVQDLQQLDSGAGLRFTSAKYSTAHKNDIHGVGIVPDIVFPMPEDADNLAAYTMEPEQDTQLAKAVAVLAEKMVAKSNENQTN</sequence>
<organism evidence="7 8">
    <name type="scientific">Candidatus Avidehalobacter gallistercoris</name>
    <dbReference type="NCBI Taxonomy" id="2840694"/>
    <lineage>
        <taxon>Bacteria</taxon>
        <taxon>Bacillati</taxon>
        <taxon>Bacillota</taxon>
        <taxon>Clostridia</taxon>
        <taxon>Eubacteriales</taxon>
        <taxon>Peptococcaceae</taxon>
        <taxon>Peptococcaceae incertae sedis</taxon>
        <taxon>Candidatus Avidehalobacter</taxon>
    </lineage>
</organism>
<evidence type="ECO:0000256" key="5">
    <source>
        <dbReference type="RuleBase" id="RU004404"/>
    </source>
</evidence>
<dbReference type="SUPFAM" id="SSF52096">
    <property type="entry name" value="ClpP/crotonase"/>
    <property type="match status" value="1"/>
</dbReference>
<dbReference type="AlphaFoldDB" id="A0A9D1KZ06"/>
<dbReference type="InterPro" id="IPR029045">
    <property type="entry name" value="ClpP/crotonase-like_dom_sf"/>
</dbReference>
<dbReference type="SMART" id="SM00228">
    <property type="entry name" value="PDZ"/>
    <property type="match status" value="1"/>
</dbReference>
<dbReference type="Pfam" id="PF17820">
    <property type="entry name" value="PDZ_6"/>
    <property type="match status" value="1"/>
</dbReference>
<dbReference type="GO" id="GO:0004175">
    <property type="term" value="F:endopeptidase activity"/>
    <property type="evidence" value="ECO:0007669"/>
    <property type="project" value="TreeGrafter"/>
</dbReference>
<evidence type="ECO:0000256" key="2">
    <source>
        <dbReference type="ARBA" id="ARBA00022670"/>
    </source>
</evidence>
<dbReference type="EMBL" id="DVMH01000009">
    <property type="protein sequence ID" value="HIU09901.1"/>
    <property type="molecule type" value="Genomic_DNA"/>
</dbReference>
<dbReference type="PANTHER" id="PTHR32060">
    <property type="entry name" value="TAIL-SPECIFIC PROTEASE"/>
    <property type="match status" value="1"/>
</dbReference>
<evidence type="ECO:0000313" key="7">
    <source>
        <dbReference type="EMBL" id="HIU09901.1"/>
    </source>
</evidence>
<dbReference type="SUPFAM" id="SSF50156">
    <property type="entry name" value="PDZ domain-like"/>
    <property type="match status" value="1"/>
</dbReference>
<protein>
    <submittedName>
        <fullName evidence="7">S41 family peptidase</fullName>
    </submittedName>
</protein>
<name>A0A9D1KZ06_9FIRM</name>
<dbReference type="InterPro" id="IPR036034">
    <property type="entry name" value="PDZ_sf"/>
</dbReference>
<evidence type="ECO:0000256" key="3">
    <source>
        <dbReference type="ARBA" id="ARBA00022801"/>
    </source>
</evidence>
<dbReference type="CDD" id="cd06782">
    <property type="entry name" value="cpPDZ_CPP-like"/>
    <property type="match status" value="1"/>
</dbReference>
<dbReference type="InterPro" id="IPR004447">
    <property type="entry name" value="Peptidase_S41A"/>
</dbReference>
<dbReference type="GO" id="GO:0008236">
    <property type="term" value="F:serine-type peptidase activity"/>
    <property type="evidence" value="ECO:0007669"/>
    <property type="project" value="UniProtKB-KW"/>
</dbReference>
<dbReference type="GO" id="GO:0007165">
    <property type="term" value="P:signal transduction"/>
    <property type="evidence" value="ECO:0007669"/>
    <property type="project" value="TreeGrafter"/>
</dbReference>
<feature type="domain" description="PDZ" evidence="6">
    <location>
        <begin position="59"/>
        <end position="127"/>
    </location>
</feature>
<keyword evidence="4 5" id="KW-0720">Serine protease</keyword>
<dbReference type="GO" id="GO:0006508">
    <property type="term" value="P:proteolysis"/>
    <property type="evidence" value="ECO:0007669"/>
    <property type="project" value="UniProtKB-KW"/>
</dbReference>
<dbReference type="PANTHER" id="PTHR32060:SF30">
    <property type="entry name" value="CARBOXY-TERMINAL PROCESSING PROTEASE CTPA"/>
    <property type="match status" value="1"/>
</dbReference>
<dbReference type="Pfam" id="PF03572">
    <property type="entry name" value="Peptidase_S41"/>
    <property type="match status" value="1"/>
</dbReference>
<dbReference type="Gene3D" id="3.90.226.10">
    <property type="entry name" value="2-enoyl-CoA Hydratase, Chain A, domain 1"/>
    <property type="match status" value="1"/>
</dbReference>
<dbReference type="Proteomes" id="UP000824124">
    <property type="component" value="Unassembled WGS sequence"/>
</dbReference>
<gene>
    <name evidence="7" type="ORF">IAB00_01390</name>
</gene>
<proteinExistence type="inferred from homology"/>
<evidence type="ECO:0000313" key="8">
    <source>
        <dbReference type="Proteomes" id="UP000824124"/>
    </source>
</evidence>
<dbReference type="InterPro" id="IPR041489">
    <property type="entry name" value="PDZ_6"/>
</dbReference>
<dbReference type="InterPro" id="IPR001478">
    <property type="entry name" value="PDZ"/>
</dbReference>
<evidence type="ECO:0000256" key="4">
    <source>
        <dbReference type="ARBA" id="ARBA00022825"/>
    </source>
</evidence>
<keyword evidence="2 5" id="KW-0645">Protease</keyword>
<comment type="similarity">
    <text evidence="1 5">Belongs to the peptidase S41A family.</text>
</comment>
<dbReference type="CDD" id="cd07560">
    <property type="entry name" value="Peptidase_S41_CPP"/>
    <property type="match status" value="1"/>
</dbReference>
<reference evidence="7" key="1">
    <citation type="submission" date="2020-10" db="EMBL/GenBank/DDBJ databases">
        <authorList>
            <person name="Gilroy R."/>
        </authorList>
    </citation>
    <scope>NUCLEOTIDE SEQUENCE</scope>
    <source>
        <strain evidence="7">2830</strain>
    </source>
</reference>
<keyword evidence="3 5" id="KW-0378">Hydrolase</keyword>
<evidence type="ECO:0000256" key="1">
    <source>
        <dbReference type="ARBA" id="ARBA00009179"/>
    </source>
</evidence>
<evidence type="ECO:0000259" key="6">
    <source>
        <dbReference type="PROSITE" id="PS50106"/>
    </source>
</evidence>
<accession>A0A9D1KZ06</accession>
<dbReference type="SMART" id="SM00245">
    <property type="entry name" value="TSPc"/>
    <property type="match status" value="1"/>
</dbReference>
<dbReference type="GO" id="GO:0030288">
    <property type="term" value="C:outer membrane-bounded periplasmic space"/>
    <property type="evidence" value="ECO:0007669"/>
    <property type="project" value="TreeGrafter"/>
</dbReference>
<dbReference type="Gene3D" id="3.30.750.44">
    <property type="match status" value="1"/>
</dbReference>
<dbReference type="PROSITE" id="PS50106">
    <property type="entry name" value="PDZ"/>
    <property type="match status" value="1"/>
</dbReference>
<comment type="caution">
    <text evidence="7">The sequence shown here is derived from an EMBL/GenBank/DDBJ whole genome shotgun (WGS) entry which is preliminary data.</text>
</comment>
<dbReference type="NCBIfam" id="TIGR00225">
    <property type="entry name" value="prc"/>
    <property type="match status" value="1"/>
</dbReference>
<dbReference type="InterPro" id="IPR005151">
    <property type="entry name" value="Tail-specific_protease"/>
</dbReference>